<keyword evidence="3" id="KW-0436">Ligase</keyword>
<dbReference type="InterPro" id="IPR006162">
    <property type="entry name" value="Ppantetheine_attach_site"/>
</dbReference>
<accession>A0A5N6UAI0</accession>
<feature type="domain" description="Carrier" evidence="6">
    <location>
        <begin position="785"/>
        <end position="861"/>
    </location>
</feature>
<keyword evidence="1" id="KW-0596">Phosphopantetheine</keyword>
<dbReference type="GO" id="GO:0044550">
    <property type="term" value="P:secondary metabolite biosynthetic process"/>
    <property type="evidence" value="ECO:0007669"/>
    <property type="project" value="TreeGrafter"/>
</dbReference>
<dbReference type="CDD" id="cd19542">
    <property type="entry name" value="CT_NRPS-like"/>
    <property type="match status" value="1"/>
</dbReference>
<dbReference type="Gene3D" id="3.30.300.30">
    <property type="match status" value="4"/>
</dbReference>
<reference evidence="7 8" key="1">
    <citation type="submission" date="2019-04" db="EMBL/GenBank/DDBJ databases">
        <title>Friends and foes A comparative genomics study of 23 Aspergillus species from section Flavi.</title>
        <authorList>
            <consortium name="DOE Joint Genome Institute"/>
            <person name="Kjaerbolling I."/>
            <person name="Vesth T."/>
            <person name="Frisvad J.C."/>
            <person name="Nybo J.L."/>
            <person name="Theobald S."/>
            <person name="Kildgaard S."/>
            <person name="Isbrandt T."/>
            <person name="Kuo A."/>
            <person name="Sato A."/>
            <person name="Lyhne E.K."/>
            <person name="Kogle M.E."/>
            <person name="Wiebenga A."/>
            <person name="Kun R.S."/>
            <person name="Lubbers R.J."/>
            <person name="Makela M.R."/>
            <person name="Barry K."/>
            <person name="Chovatia M."/>
            <person name="Clum A."/>
            <person name="Daum C."/>
            <person name="Haridas S."/>
            <person name="He G."/>
            <person name="LaButti K."/>
            <person name="Lipzen A."/>
            <person name="Mondo S."/>
            <person name="Riley R."/>
            <person name="Salamov A."/>
            <person name="Simmons B.A."/>
            <person name="Magnuson J.K."/>
            <person name="Henrissat B."/>
            <person name="Mortensen U.H."/>
            <person name="Larsen T.O."/>
            <person name="Devries R.P."/>
            <person name="Grigoriev I.V."/>
            <person name="Machida M."/>
            <person name="Baker S.E."/>
            <person name="Andersen M.R."/>
        </authorList>
    </citation>
    <scope>NUCLEOTIDE SEQUENCE [LARGE SCALE GENOMIC DNA]</scope>
    <source>
        <strain evidence="7 8">CBS 117626</strain>
    </source>
</reference>
<evidence type="ECO:0000313" key="8">
    <source>
        <dbReference type="Proteomes" id="UP000326950"/>
    </source>
</evidence>
<name>A0A5N6UAI0_ASPTM</name>
<dbReference type="SMART" id="SM01294">
    <property type="entry name" value="PKS_PP_betabranch"/>
    <property type="match status" value="1"/>
</dbReference>
<dbReference type="InterPro" id="IPR045851">
    <property type="entry name" value="AMP-bd_C_sf"/>
</dbReference>
<dbReference type="Gene3D" id="3.30.559.30">
    <property type="entry name" value="Nonribosomal peptide synthetase, condensation domain"/>
    <property type="match status" value="5"/>
</dbReference>
<evidence type="ECO:0000256" key="2">
    <source>
        <dbReference type="ARBA" id="ARBA00022553"/>
    </source>
</evidence>
<dbReference type="FunFam" id="3.30.300.30:FF:000015">
    <property type="entry name" value="Nonribosomal peptide synthase SidD"/>
    <property type="match status" value="4"/>
</dbReference>
<dbReference type="CDD" id="cd19545">
    <property type="entry name" value="FUM14_C_NRPS-like"/>
    <property type="match status" value="3"/>
</dbReference>
<feature type="domain" description="Carrier" evidence="6">
    <location>
        <begin position="3990"/>
        <end position="4066"/>
    </location>
</feature>
<dbReference type="NCBIfam" id="TIGR01733">
    <property type="entry name" value="AA-adenyl-dom"/>
    <property type="match status" value="3"/>
</dbReference>
<dbReference type="PANTHER" id="PTHR45527">
    <property type="entry name" value="NONRIBOSOMAL PEPTIDE SYNTHETASE"/>
    <property type="match status" value="1"/>
</dbReference>
<dbReference type="Gene3D" id="3.30.559.10">
    <property type="entry name" value="Chloramphenicol acetyltransferase-like domain"/>
    <property type="match status" value="4"/>
</dbReference>
<dbReference type="Pfam" id="PF00668">
    <property type="entry name" value="Condensation"/>
    <property type="match status" value="4"/>
</dbReference>
<dbReference type="GO" id="GO:0005737">
    <property type="term" value="C:cytoplasm"/>
    <property type="evidence" value="ECO:0007669"/>
    <property type="project" value="TreeGrafter"/>
</dbReference>
<dbReference type="FunFam" id="3.40.50.12780:FF:000014">
    <property type="entry name" value="Nonribosomal peptide synthetase 1"/>
    <property type="match status" value="3"/>
</dbReference>
<dbReference type="SUPFAM" id="SSF47336">
    <property type="entry name" value="ACP-like"/>
    <property type="match status" value="4"/>
</dbReference>
<feature type="domain" description="Carrier" evidence="6">
    <location>
        <begin position="2910"/>
        <end position="2986"/>
    </location>
</feature>
<dbReference type="GO" id="GO:0043041">
    <property type="term" value="P:amino acid activation for nonribosomal peptide biosynthetic process"/>
    <property type="evidence" value="ECO:0007669"/>
    <property type="project" value="TreeGrafter"/>
</dbReference>
<dbReference type="InterPro" id="IPR009081">
    <property type="entry name" value="PP-bd_ACP"/>
</dbReference>
<dbReference type="PANTHER" id="PTHR45527:SF3">
    <property type="entry name" value="SIDEROPHORE SYNTHETASE (EUROFUNG)"/>
    <property type="match status" value="1"/>
</dbReference>
<feature type="domain" description="Carrier" evidence="6">
    <location>
        <begin position="1868"/>
        <end position="1944"/>
    </location>
</feature>
<proteinExistence type="inferred from homology"/>
<dbReference type="FunFam" id="1.10.1200.10:FF:000005">
    <property type="entry name" value="Nonribosomal peptide synthetase 1"/>
    <property type="match status" value="4"/>
</dbReference>
<dbReference type="OrthoDB" id="416786at2759"/>
<gene>
    <name evidence="7" type="ORF">BDV40DRAFT_306849</name>
</gene>
<dbReference type="Pfam" id="PF00501">
    <property type="entry name" value="AMP-binding"/>
    <property type="match status" value="4"/>
</dbReference>
<dbReference type="Pfam" id="PF00550">
    <property type="entry name" value="PP-binding"/>
    <property type="match status" value="4"/>
</dbReference>
<dbReference type="GO" id="GO:1904091">
    <property type="term" value="F:non-ribosomal peptide synthetase activity"/>
    <property type="evidence" value="ECO:0007669"/>
    <property type="project" value="UniProtKB-ARBA"/>
</dbReference>
<dbReference type="PROSITE" id="PS00012">
    <property type="entry name" value="PHOSPHOPANTETHEINE"/>
    <property type="match status" value="3"/>
</dbReference>
<dbReference type="InterPro" id="IPR010071">
    <property type="entry name" value="AA_adenyl_dom"/>
</dbReference>
<dbReference type="GO" id="GO:0031177">
    <property type="term" value="F:phosphopantetheine binding"/>
    <property type="evidence" value="ECO:0007669"/>
    <property type="project" value="InterPro"/>
</dbReference>
<dbReference type="Proteomes" id="UP000326950">
    <property type="component" value="Unassembled WGS sequence"/>
</dbReference>
<protein>
    <submittedName>
        <fullName evidence="7">Acetyl-CoA synthetase-like protein</fullName>
    </submittedName>
</protein>
<evidence type="ECO:0000313" key="7">
    <source>
        <dbReference type="EMBL" id="KAE8155605.1"/>
    </source>
</evidence>
<dbReference type="FunFam" id="3.30.559.30:FF:000003">
    <property type="entry name" value="Nonribosomal peptide synthase SidD"/>
    <property type="match status" value="3"/>
</dbReference>
<evidence type="ECO:0000256" key="5">
    <source>
        <dbReference type="SAM" id="MobiDB-lite"/>
    </source>
</evidence>
<dbReference type="NCBIfam" id="NF003417">
    <property type="entry name" value="PRK04813.1"/>
    <property type="match status" value="5"/>
</dbReference>
<evidence type="ECO:0000256" key="3">
    <source>
        <dbReference type="ARBA" id="ARBA00022598"/>
    </source>
</evidence>
<evidence type="ECO:0000256" key="4">
    <source>
        <dbReference type="ARBA" id="ARBA00029454"/>
    </source>
</evidence>
<dbReference type="InterPro" id="IPR000873">
    <property type="entry name" value="AMP-dep_synth/lig_dom"/>
</dbReference>
<keyword evidence="8" id="KW-1185">Reference proteome</keyword>
<dbReference type="Gene3D" id="1.10.1200.10">
    <property type="entry name" value="ACP-like"/>
    <property type="match status" value="4"/>
</dbReference>
<feature type="region of interest" description="Disordered" evidence="5">
    <location>
        <begin position="1"/>
        <end position="20"/>
    </location>
</feature>
<dbReference type="SMART" id="SM00823">
    <property type="entry name" value="PKS_PP"/>
    <property type="match status" value="4"/>
</dbReference>
<dbReference type="CDD" id="cd05918">
    <property type="entry name" value="A_NRPS_SidN3_like"/>
    <property type="match status" value="4"/>
</dbReference>
<sequence>MSVISHGPGKRQPLTDGPGIVTEFDSNGSPETGLNQPQLVSIEIGDAFKLRECCRQNMVTLSSLFQVAWGLVLRSYLASDKVCFGYFTTKSDGLGYDEDAAEMMACTIEFTPDSSLMKTLQEWSLTLLNGTTNLSVGQGPNTAIFKIYSDAKFRGTRLVDEDDEFRHEEKDKFVVNIDVQIPRVAVSLEHQASNLDHELAANLLLAFVNAITEIVARPQGKVIELDLCSKRDIEKILNWNSEAPEGSENCVHDLIRQQCVEHPGDMAVRSWDGDLTFGQLDELSSKLAANLSALGIGPEVFVPLCFEKSKWAVIAMISVMKAGGAYTFLDPDCPLNRMRSICKDLQATIVGTSTKQREIGEKLMDNVVVIGGTDMVWKQDRKLIVSVKPENALYTVFTSGSTGKPKGVLMEHGAFCAKAKANGPPLSLTRNSRVLQFANYTYDVSNRDILLTLIFGGCICIPEDSVRMNNIVAFMNQYQVNWASLTPSVANLLAPEQVPDLQHLILGGEPISTRNITSWAGKVHLTNAYGPSECAAISSILSEIKPGSDGRNIGRGIGSVLWIVDPNNHEKLVPVGAVGELIIESASVGRGYIGDDESTKASFLTGTSWLPQFRSGKLERLYKTGDLVQYAADGSLRFLGRKDTQVKLRGRRIELGEVEYHVRQCFQGARGVVAEIVTPVGGNRPPMLVVFITCENDSSDGVREAGTDELFAAPSEWHQSTALAAEARLLELVPAYMVPAVFIQLVTIPLTKTGKTDRRRLREQAAALSQSEMETYRGPKVKKRMPSTAAEQRLQQLWARLLHLPPDSIGADDSFFRLGGDSITAMKLAGVARDEGLSLSVADVFEHPKLSDLSQAMHTTSEDGMEIVALFSLLGDDETRDSVIRIAMEQCQLERNQIEDIYPCTALQEGLMALTAKKAGAYTARFSYRLPAGVDLDRFRAAWDAVADANVILRTRIIQSDRLGTFQVVVRDGIQWTSFKEQDISNAQDWKISMGLGEPLVGVAATTGEGKAVVRQFILILHHALYDAWSLPLLLNQVAAAYHGQLLHPRPFSPFIAHLSASQAAADDFWRSEFTDLNAVPFPSLPSVGYIPTPTRSLTHTIPLPQRMADDFTISTKLRLAWAIVLSQFTDTNDIVFGVTVTGRGVPVTGIDRMTGPTIATIPLRIRLEPDGILADALRKVQDHSTSMIPYEQTGLQHIIQLGEEATVACQFQNLLDIQPSQGDRLPDMFLECNTASDQGAFATYALTLQCELTSDLITVQAIFDGKVIGEPEVQRMLFQLAHIMGQIEKGLSVTITDIRGLSPEDQHQLIQWNRDVPERVNRCVHDLIWERCLAQPDAPAVCAWDGDLTYGELDQLSSTLAGHLASLGVGPEVFVPLCFEKSRWTTVAMVGVMKAGGAFVLLDPSHPLARLQEICRAVSAKLIVTSMQNETLAASLAGRAITAGNDQTTWRLDDRQTLSSSVTPDNAVYAVFTSGSTGTPKGVVIQHSAYCTGALSHGQAVGLGKDTRVFQFSSYAFDNSISDNMTTLLMGGCVCVPSEAARWNNIPQAMLDLQATLCWLTPSVAKAFQPADLPNVSTLVLTGEAPAASDIRRWVDHVNLFNDYGPAECSVITTIQRYIAKSSDPINIGFATGGVCWVVDPQDYAKLMPIGAVGELLIEGPIVGRGYINDPGKTAAAFIEPPAWLRQIRCDMPDNPASHRLYKTGDLVQYAADGSLRFLGRKDTQVKLRGQRIELGEVEHYVQQCFPGARDVVAEIVKPVGASQPPMLVAFVWADYPDDGECNGADVDLEDILASPWNGFRAAIPSAESCLLEAVPAYMVPAMFLPLVAVPLTATGKTDRRQLRQRAATLSQSAIKAYSSPTVGKRVPATAAERTLQGLWARILNVPADCIGADDSFFRLGGDSIAAMKLAGAAREEGLILAVADVFQHPKLAELSTRLQAISGSDLEMVARFSLLGQGDVQDAVLQVAMEQCQVHLQQIVDIYPCTALQEGLMALTARNPGTYINHLSYCLPGDIDLADFRAAWNAVATNNPILKTRIIQSDKLGSFQVVLSGAFEWTAYEEDSAASFGFGEPLVRASVIQSQGDGMPNRFILKMHHAIYDAWSLPLLLEQAEVAFKGQQLFHRPFSPFIAYLSQRKAAAASFWKGEFAGLNAIGFPSLHSPTYTPKPTETLTHVVSLPRGAATDFTLSAQLQLTWALTLSHYCNSRDIVFGLTVTGRGAPVVGIQQMTGPTIATIPFRIRLDLDITVAQALQGVMDHSARTIPYEHIGLQYIRNLSAEAAEACQFQTLLVIQTPRENQIPGLFAEEDIISDQGAFTTYALTVLCEPSSDSIKVQAIYDPQVLGEMDVQRTLWQLAHVMGQVNLQPDILLKDISRLSPEDHQQLGQWNGEVPERVDRCVHDLIRERCLAQPDAPAVCAWDGNLAYGELDQLSSALAGHLASLGVGPEVFVPLCFEKSRWTTEICRAVSAKLVVASGQNTAMATSLATKVIIVGDDEAAWQDNNGCWPASQMNAANAVYAILTSGTTGTPKVAVIEHAAFCSSSIPHITALRLSRKSRVFQFASYAFDASVTDQLTTLLAGSCICVPSDMDRKNNLVKLAKQLEANWADLTPSVANLFRPEDIPNLDTLILGGEKLTEASITSWASDVQLINSYGPAECSAKSVARSDVRAHSDPRNIGRGVGCLCWIVDEHDHTQLVPIGAVGELLIEGPIVGRGYLNDPQKTAASFIESPLWLRRFRGKNGGAIAGRLYKTGDLVQYAADGSLRFVGRKDTQVKLRGQRIELGEVEHHVRRCFAGARDVVAEVVTPTEAGRQPILVAFVLVGEQNIDGSEDLLAAPTEAFRAAIPAAEAQLQDMVPAYMVPAVFLPLAAVPLTATGKTDRRRLRGGAAALSRAEIEAYAVPAAAKRQLATAAERSLQGLWVRVLNLPPNAIGADDSFFRLGGDSIAAMKLAGAAREDGFTLAVADVFQHPRLSDLSECLQSSTSSIAEPPAPFSLINHGETGDDVLQLAVTQCQVAKDRVTDIYPCTALQEGLVSLTLKTAGAYIAHFSFLVPGDLDLVNLRAAWDEVAQANPILHTRIIQHDTLGAFQVVVPTTLPWTVSDSQDYFRTAGPTSFALGEALIHVGVVEEREPGTQHRLILSMHHAIYDAWSLPLLLGQVEAALRGETLFPRPFSPFVAYLSQTRNTADTFWREELIDVSAVPFPPLPSPTHTPIPTASLTHTVPLQLEATNDFTISTIIRLAWAITLSQYTSSNDVIYGLTVTGRGAPVAGIEQMTGPTIATIPLRVRLNEDATVTESLRQVQDHSAQLLPYEQTGLHNIRRLSEEAAAACEFQNLLVIQPCRENGSMGIFKEADVMSSEGAFTTYALTLLCELSSNSVSVQATYDPQVIGAADLQRILYQLVHVTQEICRHPDKPIHEVGRLSPEDRLQLQQWNATVPARVERCVHDLIVEQCRAQPDAPAVCAWDGDFTYGELDRLSSGLAAHLAGLGVGPEVFVPVCFEKSRWTAVAMLGVMKAGGAFVLLDPSHPRARLKGICRQVSASVILTSPLNAPLATDLSESRVVIGEGQMVWRDIGPQVTPLTVTSNNALYAVFTSGSTGSPKGVVVTHASFSSSVLPYSEKLRLGPHSRILQFASHTFDGSIMDINLAFISGGRICLPSDSTQSVDIPTAVDKYKVNFAILTPTILNMLENDSLEELDTVVAVGEPLTSMTVNAWAPRLRLINAYGPAECSVVCALRRGMHPETEPRNIGYATGGVCWVVDPVDYERLLPIGAVGELLIEGPIVGRGYLNDAQRTAAAFIDPPAWLREFRAAHPGNPGGDRLYKTGDLVQYAADGSLRFVGRKGTQVKLRGQRIELGEVEHHVWQSFPGARDVVAEIVTPVGEDQPPMLVAFVCCESVGVELALKTGKDALFTAPSDVFRAKIPVAESRLHETVPAYMVPAVFIPLITIPLAKTGKTDRRRLCEQAAALSRSEMETYRGPKVKKRMPLTAAEQRLQQLWARVLHLPPDSIGADDSFFRLGGDSITAMKLASLARQEMLNLSTVDVFGHPKLSDLAAAVGQTPYHYAPTAKPCPFSLLGTVDLQFFLRQINACGTLFEADDIIDALPTTQFQHDYVINNKQCTYFHLYIPGNIDNDRLRKAWGSIVKQHAILRTVFIHYKDDIIQVILRQIDIQISKRTSGQDLIAFSKSLSREDSVLPVPLGALPFQLTLVSHGVSRHVLIVRLSHAQYDGFSIPKLYTDLAAAYHGNGLSATTDFSFHIQHRLLQKSTKAYQFWRGYLRGSSMTSLDHRVLGGDPSAVAVSVNAIKEISLPILPSGITVATVVKAAWSFVLVRLTRQRDLVFGHVVNGRSLQRSENISGPCVNIIPVRVTLQPSWTAWDLLNHVQSQHMRSMAFETSDLRDIVKHSTQWPADTRFGSIVQHQNIEMNTQISLDGIECTSATVAFPPVTKDFFVGSIPRGDRLEIRLSASSKMISLASADDVVEQVCATISKFSLDPSNPLLIPSDPA</sequence>
<organism evidence="7 8">
    <name type="scientific">Aspergillus tamarii</name>
    <dbReference type="NCBI Taxonomy" id="41984"/>
    <lineage>
        <taxon>Eukaryota</taxon>
        <taxon>Fungi</taxon>
        <taxon>Dikarya</taxon>
        <taxon>Ascomycota</taxon>
        <taxon>Pezizomycotina</taxon>
        <taxon>Eurotiomycetes</taxon>
        <taxon>Eurotiomycetidae</taxon>
        <taxon>Eurotiales</taxon>
        <taxon>Aspergillaceae</taxon>
        <taxon>Aspergillus</taxon>
        <taxon>Aspergillus subgen. Circumdati</taxon>
    </lineage>
</organism>
<dbReference type="InterPro" id="IPR036736">
    <property type="entry name" value="ACP-like_sf"/>
</dbReference>
<comment type="similarity">
    <text evidence="4">Belongs to the NRP synthetase family.</text>
</comment>
<dbReference type="InterPro" id="IPR042099">
    <property type="entry name" value="ANL_N_sf"/>
</dbReference>
<dbReference type="InterPro" id="IPR020806">
    <property type="entry name" value="PKS_PP-bd"/>
</dbReference>
<dbReference type="GO" id="GO:0016874">
    <property type="term" value="F:ligase activity"/>
    <property type="evidence" value="ECO:0007669"/>
    <property type="project" value="UniProtKB-KW"/>
</dbReference>
<dbReference type="PROSITE" id="PS50075">
    <property type="entry name" value="CARRIER"/>
    <property type="match status" value="4"/>
</dbReference>
<dbReference type="SUPFAM" id="SSF52777">
    <property type="entry name" value="CoA-dependent acyltransferases"/>
    <property type="match status" value="9"/>
</dbReference>
<dbReference type="EMBL" id="ML738825">
    <property type="protein sequence ID" value="KAE8155605.1"/>
    <property type="molecule type" value="Genomic_DNA"/>
</dbReference>
<dbReference type="InterPro" id="IPR023213">
    <property type="entry name" value="CAT-like_dom_sf"/>
</dbReference>
<evidence type="ECO:0000259" key="6">
    <source>
        <dbReference type="PROSITE" id="PS50075"/>
    </source>
</evidence>
<keyword evidence="2" id="KW-0597">Phosphoprotein</keyword>
<evidence type="ECO:0000256" key="1">
    <source>
        <dbReference type="ARBA" id="ARBA00022450"/>
    </source>
</evidence>
<dbReference type="SUPFAM" id="SSF56801">
    <property type="entry name" value="Acetyl-CoA synthetase-like"/>
    <property type="match status" value="4"/>
</dbReference>
<dbReference type="Gene3D" id="3.40.50.12780">
    <property type="entry name" value="N-terminal domain of ligase-like"/>
    <property type="match status" value="4"/>
</dbReference>
<dbReference type="InterPro" id="IPR001242">
    <property type="entry name" value="Condensation_dom"/>
</dbReference>